<accession>A0A1I1E9R2</accession>
<organism evidence="3 4">
    <name type="scientific">Flexibacter flexilis DSM 6793</name>
    <dbReference type="NCBI Taxonomy" id="927664"/>
    <lineage>
        <taxon>Bacteria</taxon>
        <taxon>Pseudomonadati</taxon>
        <taxon>Bacteroidota</taxon>
        <taxon>Cytophagia</taxon>
        <taxon>Cytophagales</taxon>
        <taxon>Flexibacteraceae</taxon>
        <taxon>Flexibacter</taxon>
    </lineage>
</organism>
<keyword evidence="1" id="KW-1133">Transmembrane helix</keyword>
<dbReference type="GO" id="GO:0016020">
    <property type="term" value="C:membrane"/>
    <property type="evidence" value="ECO:0007669"/>
    <property type="project" value="InterPro"/>
</dbReference>
<keyword evidence="1" id="KW-0472">Membrane</keyword>
<protein>
    <submittedName>
        <fullName evidence="3">GHKL domain-containing protein</fullName>
    </submittedName>
</protein>
<keyword evidence="1" id="KW-0812">Transmembrane</keyword>
<gene>
    <name evidence="3" type="ORF">SAMN05421780_101608</name>
</gene>
<evidence type="ECO:0000313" key="4">
    <source>
        <dbReference type="Proteomes" id="UP000199514"/>
    </source>
</evidence>
<dbReference type="InterPro" id="IPR050640">
    <property type="entry name" value="Bact_2-comp_sensor_kinase"/>
</dbReference>
<dbReference type="Pfam" id="PF06580">
    <property type="entry name" value="His_kinase"/>
    <property type="match status" value="1"/>
</dbReference>
<reference evidence="3 4" key="1">
    <citation type="submission" date="2016-10" db="EMBL/GenBank/DDBJ databases">
        <authorList>
            <person name="de Groot N.N."/>
        </authorList>
    </citation>
    <scope>NUCLEOTIDE SEQUENCE [LARGE SCALE GENOMIC DNA]</scope>
    <source>
        <strain evidence="3 4">DSM 6793</strain>
    </source>
</reference>
<proteinExistence type="predicted"/>
<dbReference type="RefSeq" id="WP_091507055.1">
    <property type="nucleotide sequence ID" value="NZ_FOLE01000001.1"/>
</dbReference>
<dbReference type="PANTHER" id="PTHR34220">
    <property type="entry name" value="SENSOR HISTIDINE KINASE YPDA"/>
    <property type="match status" value="1"/>
</dbReference>
<dbReference type="EMBL" id="FOLE01000001">
    <property type="protein sequence ID" value="SFB81713.1"/>
    <property type="molecule type" value="Genomic_DNA"/>
</dbReference>
<dbReference type="GO" id="GO:0000155">
    <property type="term" value="F:phosphorelay sensor kinase activity"/>
    <property type="evidence" value="ECO:0007669"/>
    <property type="project" value="InterPro"/>
</dbReference>
<feature type="domain" description="Signal transduction histidine kinase internal region" evidence="2">
    <location>
        <begin position="158"/>
        <end position="234"/>
    </location>
</feature>
<sequence>MNKSTDLLIQIAFWIFYTILLLIVVAAATNGFAENYNLRYIFKVGMAFVFLPSVSGFYLFYVVLFPKYIKTKKVKQSLTGALITALFLGLLSVLFVVLLFGYKMLFNQQSDQFFFKIISMMAIALATGLMGVAIKGFVTWYDEMRIKEALTLKNHQIELALVKSQLDPHFLFNTINNIDVLILKDAQIASVYLNKLSDILRFMLYETKQETIPLSREIEYIQQYIALQKIRTSNTNFVTFSVIGDTNNHTIAPMALITFVENAFKHSTNKKEPDAIVMTIRTEEKNIYFECKNKFNPDKKTEKEYNGLGQNLIQKRLEFIYKHRHKLEIKNKNNIYTVKLLITHD</sequence>
<dbReference type="InterPro" id="IPR010559">
    <property type="entry name" value="Sig_transdc_His_kin_internal"/>
</dbReference>
<evidence type="ECO:0000313" key="3">
    <source>
        <dbReference type="EMBL" id="SFB81713.1"/>
    </source>
</evidence>
<evidence type="ECO:0000259" key="2">
    <source>
        <dbReference type="Pfam" id="PF06580"/>
    </source>
</evidence>
<name>A0A1I1E9R2_9BACT</name>
<feature type="transmembrane region" description="Helical" evidence="1">
    <location>
        <begin position="40"/>
        <end position="65"/>
    </location>
</feature>
<dbReference type="STRING" id="927664.SAMN05421780_101608"/>
<feature type="transmembrane region" description="Helical" evidence="1">
    <location>
        <begin position="113"/>
        <end position="138"/>
    </location>
</feature>
<dbReference type="Proteomes" id="UP000199514">
    <property type="component" value="Unassembled WGS sequence"/>
</dbReference>
<feature type="transmembrane region" description="Helical" evidence="1">
    <location>
        <begin position="77"/>
        <end position="101"/>
    </location>
</feature>
<feature type="transmembrane region" description="Helical" evidence="1">
    <location>
        <begin position="7"/>
        <end position="28"/>
    </location>
</feature>
<dbReference type="AlphaFoldDB" id="A0A1I1E9R2"/>
<keyword evidence="4" id="KW-1185">Reference proteome</keyword>
<evidence type="ECO:0000256" key="1">
    <source>
        <dbReference type="SAM" id="Phobius"/>
    </source>
</evidence>
<dbReference type="OrthoDB" id="9792992at2"/>
<dbReference type="PANTHER" id="PTHR34220:SF7">
    <property type="entry name" value="SENSOR HISTIDINE KINASE YPDA"/>
    <property type="match status" value="1"/>
</dbReference>